<evidence type="ECO:0000256" key="1">
    <source>
        <dbReference type="SAM" id="MobiDB-lite"/>
    </source>
</evidence>
<evidence type="ECO:0000313" key="3">
    <source>
        <dbReference type="Proteomes" id="UP000294513"/>
    </source>
</evidence>
<name>A0A4R5CGD1_9ACTN</name>
<comment type="caution">
    <text evidence="2">The sequence shown here is derived from an EMBL/GenBank/DDBJ whole genome shotgun (WGS) entry which is preliminary data.</text>
</comment>
<feature type="region of interest" description="Disordered" evidence="1">
    <location>
        <begin position="1"/>
        <end position="23"/>
    </location>
</feature>
<evidence type="ECO:0000313" key="2">
    <source>
        <dbReference type="EMBL" id="TDD96312.1"/>
    </source>
</evidence>
<reference evidence="2 3" key="1">
    <citation type="submission" date="2019-03" db="EMBL/GenBank/DDBJ databases">
        <title>Draft genome sequences of novel Actinobacteria.</title>
        <authorList>
            <person name="Sahin N."/>
            <person name="Ay H."/>
            <person name="Saygin H."/>
        </authorList>
    </citation>
    <scope>NUCLEOTIDE SEQUENCE [LARGE SCALE GENOMIC DNA]</scope>
    <source>
        <strain evidence="2 3">H3C3</strain>
    </source>
</reference>
<sequence length="222" mass="23621">MLMVSGCAATGRRATAAPSSPSASALKRVEQALIMPRATGKPDPVRYGVASGPFEKIIKELIAGPREPDACVWGQTSSGQLEGVTTGPVRSAAALGIWTDSARSVMVSESIVALPDTTASKLIAKPITTQCRDHHFRSNGEAMRMFVESDNVRRRGGRIERLTTYILSTPTGAQRHQYAIIRVNGHVVFLALSPARKPPAPGSYTTITQEAGTQAVTVLGRL</sequence>
<dbReference type="RefSeq" id="WP_131889238.1">
    <property type="nucleotide sequence ID" value="NZ_SMKU01000007.1"/>
</dbReference>
<proteinExistence type="predicted"/>
<gene>
    <name evidence="2" type="ORF">E1298_03310</name>
</gene>
<protein>
    <submittedName>
        <fullName evidence="2">Uncharacterized protein</fullName>
    </submittedName>
</protein>
<dbReference type="EMBL" id="SMKU01000007">
    <property type="protein sequence ID" value="TDD96312.1"/>
    <property type="molecule type" value="Genomic_DNA"/>
</dbReference>
<dbReference type="AlphaFoldDB" id="A0A4R5CGD1"/>
<dbReference type="OrthoDB" id="9836264at2"/>
<organism evidence="2 3">
    <name type="scientific">Actinomadura rubrisoli</name>
    <dbReference type="NCBI Taxonomy" id="2530368"/>
    <lineage>
        <taxon>Bacteria</taxon>
        <taxon>Bacillati</taxon>
        <taxon>Actinomycetota</taxon>
        <taxon>Actinomycetes</taxon>
        <taxon>Streptosporangiales</taxon>
        <taxon>Thermomonosporaceae</taxon>
        <taxon>Actinomadura</taxon>
    </lineage>
</organism>
<accession>A0A4R5CGD1</accession>
<dbReference type="Proteomes" id="UP000294513">
    <property type="component" value="Unassembled WGS sequence"/>
</dbReference>
<keyword evidence="3" id="KW-1185">Reference proteome</keyword>